<name>A0A1I2MZ57_9ACTN</name>
<gene>
    <name evidence="2" type="ORF">SAMN05421541_13350</name>
    <name evidence="3" type="ORF">SAMN05421541_14211</name>
</gene>
<dbReference type="EMBL" id="FONV01000033">
    <property type="protein sequence ID" value="SFF94596.1"/>
    <property type="molecule type" value="Genomic_DNA"/>
</dbReference>
<dbReference type="AlphaFoldDB" id="A0A1I2MZ57"/>
<feature type="region of interest" description="Disordered" evidence="1">
    <location>
        <begin position="1"/>
        <end position="29"/>
    </location>
</feature>
<dbReference type="EMBL" id="FONV01000042">
    <property type="protein sequence ID" value="SFG00941.1"/>
    <property type="molecule type" value="Genomic_DNA"/>
</dbReference>
<evidence type="ECO:0000313" key="3">
    <source>
        <dbReference type="EMBL" id="SFG00941.1"/>
    </source>
</evidence>
<keyword evidence="4" id="KW-1185">Reference proteome</keyword>
<dbReference type="Proteomes" id="UP000199645">
    <property type="component" value="Unassembled WGS sequence"/>
</dbReference>
<proteinExistence type="predicted"/>
<evidence type="ECO:0000256" key="1">
    <source>
        <dbReference type="SAM" id="MobiDB-lite"/>
    </source>
</evidence>
<evidence type="ECO:0000313" key="2">
    <source>
        <dbReference type="EMBL" id="SFF94596.1"/>
    </source>
</evidence>
<sequence length="29" mass="3263">TNIARANRRADRRSNDLITAVTSSYPNTQ</sequence>
<accession>A0A1I2MZ57</accession>
<feature type="compositionally biased region" description="Polar residues" evidence="1">
    <location>
        <begin position="20"/>
        <end position="29"/>
    </location>
</feature>
<protein>
    <submittedName>
        <fullName evidence="2">Uncharacterized protein</fullName>
    </submittedName>
</protein>
<evidence type="ECO:0000313" key="4">
    <source>
        <dbReference type="Proteomes" id="UP000199645"/>
    </source>
</evidence>
<feature type="non-terminal residue" evidence="2">
    <location>
        <position position="1"/>
    </location>
</feature>
<reference evidence="2 4" key="1">
    <citation type="submission" date="2016-10" db="EMBL/GenBank/DDBJ databases">
        <authorList>
            <person name="de Groot N.N."/>
        </authorList>
    </citation>
    <scope>NUCLEOTIDE SEQUENCE [LARGE SCALE GENOMIC DNA]</scope>
    <source>
        <strain evidence="2 4">DSM 43019</strain>
    </source>
</reference>
<organism evidence="2 4">
    <name type="scientific">Actinoplanes philippinensis</name>
    <dbReference type="NCBI Taxonomy" id="35752"/>
    <lineage>
        <taxon>Bacteria</taxon>
        <taxon>Bacillati</taxon>
        <taxon>Actinomycetota</taxon>
        <taxon>Actinomycetes</taxon>
        <taxon>Micromonosporales</taxon>
        <taxon>Micromonosporaceae</taxon>
        <taxon>Actinoplanes</taxon>
    </lineage>
</organism>